<organism evidence="1">
    <name type="scientific">viral metagenome</name>
    <dbReference type="NCBI Taxonomy" id="1070528"/>
    <lineage>
        <taxon>unclassified sequences</taxon>
        <taxon>metagenomes</taxon>
        <taxon>organismal metagenomes</taxon>
    </lineage>
</organism>
<accession>A0A6C0FCV0</accession>
<dbReference type="InterPro" id="IPR043872">
    <property type="entry name" value="DUF5832"/>
</dbReference>
<proteinExistence type="predicted"/>
<name>A0A6C0FCV0_9ZZZZ</name>
<dbReference type="EMBL" id="MN738835">
    <property type="protein sequence ID" value="QHT38844.1"/>
    <property type="molecule type" value="Genomic_DNA"/>
</dbReference>
<protein>
    <submittedName>
        <fullName evidence="1">Uncharacterized protein</fullName>
    </submittedName>
</protein>
<sequence>MSSDTSGFTKKHNVDGSVNKKYVDVLDEDKPIANQKFVCVSFVSPENILKQRNMYMFNEFVKNYQLSKSMEKYHQFLNFISFKYSLSSDTLLEDFKEFAKEEIDDLKDNTIELDYKNFLDAKEDELQEEFNREHSFQTSVRGLKIRGTYPTQDEAELRCKMLREIDPNHDVYVGPVGMWMPWEPEAYKTGRVEYMEDELNQLMHEKNKNQEVAKATFEKRVKDTTRAAIEDNIEKAEANNTVLTQDIDEDGNLINIGTNTQEAELSKNDTVSVADIRSELFEGSDIVTTTDTDKGLGQVLKSLEDAEKKEKSE</sequence>
<dbReference type="Pfam" id="PF19150">
    <property type="entry name" value="DUF5832"/>
    <property type="match status" value="1"/>
</dbReference>
<dbReference type="AlphaFoldDB" id="A0A6C0FCV0"/>
<evidence type="ECO:0000313" key="1">
    <source>
        <dbReference type="EMBL" id="QHT38844.1"/>
    </source>
</evidence>
<reference evidence="1" key="1">
    <citation type="journal article" date="2020" name="Nature">
        <title>Giant virus diversity and host interactions through global metagenomics.</title>
        <authorList>
            <person name="Schulz F."/>
            <person name="Roux S."/>
            <person name="Paez-Espino D."/>
            <person name="Jungbluth S."/>
            <person name="Walsh D.A."/>
            <person name="Denef V.J."/>
            <person name="McMahon K.D."/>
            <person name="Konstantinidis K.T."/>
            <person name="Eloe-Fadrosh E.A."/>
            <person name="Kyrpides N.C."/>
            <person name="Woyke T."/>
        </authorList>
    </citation>
    <scope>NUCLEOTIDE SEQUENCE</scope>
    <source>
        <strain evidence="1">GVMAG-S-ERX556106-38</strain>
    </source>
</reference>